<keyword evidence="11" id="KW-1185">Reference proteome</keyword>
<keyword evidence="10" id="KW-0255">Endonuclease</keyword>
<sequence>MADKNIDQTIRKPRRTKGTPFYSQRNYYALGVIAISGATWIGYEYWSQTRKLKQDIEKGKFKYPTAYQEHILSMQRSTPDPAVAIALSKLREKIQYEEEKSKPEPCFSNRDTEISKYFSNSSDSASENLESNELSADKEKEINSKLNDSFGDDDFKSPIYFRPKITIERKVNKYKEKYAKHKKRNIIRGQKRLTSMIQENFTHEDVHPEHLQMALALSKSEQPIDVDEGVRRTLEQFGFKSNKQISRNAEHHKKLHKKSKYQFITPVLYIRTEEDRQNLISTKISMILSKISQPAGSDYEKLRTELYSSYLSELVDENSRIFSLNKICIDDLQLEHFYCSALGIERNVVKCGHMLKDWSKISGRDITPPRETNSVDRRDEADDIILITSESETDHRGAISPDLFTSDDENVAKVGDNIDKTLKTSLNMLENLRNISYTQINCSDLNINEADNTIRINAEESPKVARETLSCDRLDNTDDILGTLEISLSKDVESIRCGNNQIAACSALLLSNLNSVNRDDCAGEIDKDDSECSNASLTQENISGIEHFEFFSDEELELPKTMEENRNDSNEICDLTLSDDGSDNCDKIINNMSQKSGIGAKISEKKGKSNGKYEILSDSSDYESYNDKNDHNSTEMNNLLEKPILNYTNVDSDVNKCDTTIIKTPIRKSQSFTEKITTETAEKFKKYASFTSPKQHQAAWNAIDEIFKRYSSTNSESSENIDDVIHISDEELNYSAVHSKEKENLTPNKSEENNLNSYSYLERYNDEFYFGENQPQTPVVHRRIQELNKNDLTPSSSSQNNAYNINPEGNVTKTPDGFVVIKTKNITPLPDYDAMSSPRIGKELEKIGVKPLKRRRAVQILTYIYETTHPVCSKERINNAMASGSDDDVDGNNKVKRRKFSKFTSKKRVEVDTGVISDVGAGDIRVGQDKIGNIKDRIEIVGDIPESDLIFERKQSKKIASCTLPLHIAWHNLVSSNSELKQNILLYEPLQLEVLFIMLKEQGYNYHMQDLLTFLDKKCITVRVKQSNRQRKRF</sequence>
<keyword evidence="6" id="KW-0539">Nucleus</keyword>
<evidence type="ECO:0000256" key="8">
    <source>
        <dbReference type="SAM" id="MobiDB-lite"/>
    </source>
</evidence>
<comment type="caution">
    <text evidence="10">The sequence shown here is derived from an EMBL/GenBank/DDBJ whole genome shotgun (WGS) entry which is preliminary data.</text>
</comment>
<reference evidence="10 11" key="1">
    <citation type="journal article" date="2024" name="BMC Genomics">
        <title>De novo assembly and annotation of Popillia japonica's genome with initial clues to its potential as an invasive pest.</title>
        <authorList>
            <person name="Cucini C."/>
            <person name="Boschi S."/>
            <person name="Funari R."/>
            <person name="Cardaioli E."/>
            <person name="Iannotti N."/>
            <person name="Marturano G."/>
            <person name="Paoli F."/>
            <person name="Bruttini M."/>
            <person name="Carapelli A."/>
            <person name="Frati F."/>
            <person name="Nardi F."/>
        </authorList>
    </citation>
    <scope>NUCLEOTIDE SEQUENCE [LARGE SCALE GENOMIC DNA]</scope>
    <source>
        <strain evidence="10">DMR45628</strain>
    </source>
</reference>
<dbReference type="PANTHER" id="PTHR21541:SF3">
    <property type="entry name" value="STRUCTURE-SPECIFIC ENDONUCLEASE SUBUNIT SLX4"/>
    <property type="match status" value="1"/>
</dbReference>
<organism evidence="10 11">
    <name type="scientific">Popillia japonica</name>
    <name type="common">Japanese beetle</name>
    <dbReference type="NCBI Taxonomy" id="7064"/>
    <lineage>
        <taxon>Eukaryota</taxon>
        <taxon>Metazoa</taxon>
        <taxon>Ecdysozoa</taxon>
        <taxon>Arthropoda</taxon>
        <taxon>Hexapoda</taxon>
        <taxon>Insecta</taxon>
        <taxon>Pterygota</taxon>
        <taxon>Neoptera</taxon>
        <taxon>Endopterygota</taxon>
        <taxon>Coleoptera</taxon>
        <taxon>Polyphaga</taxon>
        <taxon>Scarabaeiformia</taxon>
        <taxon>Scarabaeidae</taxon>
        <taxon>Rutelinae</taxon>
        <taxon>Popillia</taxon>
    </lineage>
</organism>
<evidence type="ECO:0000256" key="1">
    <source>
        <dbReference type="ARBA" id="ARBA00004123"/>
    </source>
</evidence>
<keyword evidence="3" id="KW-0227">DNA damage</keyword>
<evidence type="ECO:0000256" key="5">
    <source>
        <dbReference type="ARBA" id="ARBA00023204"/>
    </source>
</evidence>
<feature type="compositionally biased region" description="Polar residues" evidence="8">
    <location>
        <begin position="790"/>
        <end position="810"/>
    </location>
</feature>
<dbReference type="Pfam" id="PF09494">
    <property type="entry name" value="Slx4"/>
    <property type="match status" value="1"/>
</dbReference>
<comment type="subcellular location">
    <subcellularLocation>
        <location evidence="1">Nucleus</location>
    </subcellularLocation>
</comment>
<evidence type="ECO:0000256" key="4">
    <source>
        <dbReference type="ARBA" id="ARBA00023172"/>
    </source>
</evidence>
<keyword evidence="9" id="KW-1133">Transmembrane helix</keyword>
<evidence type="ECO:0000256" key="9">
    <source>
        <dbReference type="SAM" id="Phobius"/>
    </source>
</evidence>
<comment type="similarity">
    <text evidence="2">Belongs to the SLX4 family.</text>
</comment>
<protein>
    <recommendedName>
        <fullName evidence="7">Structure-specific endonuclease subunit SLX4</fullName>
    </recommendedName>
</protein>
<dbReference type="GO" id="GO:0006260">
    <property type="term" value="P:DNA replication"/>
    <property type="evidence" value="ECO:0007669"/>
    <property type="project" value="InterPro"/>
</dbReference>
<feature type="region of interest" description="Disordered" evidence="8">
    <location>
        <begin position="118"/>
        <end position="137"/>
    </location>
</feature>
<dbReference type="GO" id="GO:0033557">
    <property type="term" value="C:Slx1-Slx4 complex"/>
    <property type="evidence" value="ECO:0007669"/>
    <property type="project" value="InterPro"/>
</dbReference>
<dbReference type="CDD" id="cd22999">
    <property type="entry name" value="SAP_SLX4"/>
    <property type="match status" value="1"/>
</dbReference>
<dbReference type="Proteomes" id="UP001458880">
    <property type="component" value="Unassembled WGS sequence"/>
</dbReference>
<name>A0AAW1IUU4_POPJA</name>
<evidence type="ECO:0000313" key="10">
    <source>
        <dbReference type="EMBL" id="KAK9693834.1"/>
    </source>
</evidence>
<proteinExistence type="inferred from homology"/>
<evidence type="ECO:0000256" key="6">
    <source>
        <dbReference type="ARBA" id="ARBA00023242"/>
    </source>
</evidence>
<dbReference type="GO" id="GO:0004519">
    <property type="term" value="F:endonuclease activity"/>
    <property type="evidence" value="ECO:0007669"/>
    <property type="project" value="UniProtKB-KW"/>
</dbReference>
<keyword evidence="9" id="KW-0472">Membrane</keyword>
<evidence type="ECO:0000256" key="2">
    <source>
        <dbReference type="ARBA" id="ARBA00006661"/>
    </source>
</evidence>
<dbReference type="GO" id="GO:0006281">
    <property type="term" value="P:DNA repair"/>
    <property type="evidence" value="ECO:0007669"/>
    <property type="project" value="UniProtKB-KW"/>
</dbReference>
<feature type="region of interest" description="Disordered" evidence="8">
    <location>
        <begin position="789"/>
        <end position="810"/>
    </location>
</feature>
<keyword evidence="5" id="KW-0234">DNA repair</keyword>
<feature type="compositionally biased region" description="Low complexity" evidence="8">
    <location>
        <begin position="119"/>
        <end position="134"/>
    </location>
</feature>
<evidence type="ECO:0000256" key="7">
    <source>
        <dbReference type="ARBA" id="ARBA00029496"/>
    </source>
</evidence>
<keyword evidence="10" id="KW-0540">Nuclease</keyword>
<feature type="transmembrane region" description="Helical" evidence="9">
    <location>
        <begin position="27"/>
        <end position="46"/>
    </location>
</feature>
<accession>A0AAW1IUU4</accession>
<gene>
    <name evidence="10" type="ORF">QE152_g33953</name>
</gene>
<dbReference type="PANTHER" id="PTHR21541">
    <property type="entry name" value="BTB POZ DOMAIN CONTAINING 12"/>
    <property type="match status" value="1"/>
</dbReference>
<keyword evidence="10" id="KW-0378">Hydrolase</keyword>
<keyword evidence="4" id="KW-0233">DNA recombination</keyword>
<dbReference type="InterPro" id="IPR018574">
    <property type="entry name" value="Structure-sp_endonuc_su_Slx4"/>
</dbReference>
<keyword evidence="9" id="KW-0812">Transmembrane</keyword>
<evidence type="ECO:0000313" key="11">
    <source>
        <dbReference type="Proteomes" id="UP001458880"/>
    </source>
</evidence>
<dbReference type="EMBL" id="JASPKY010000530">
    <property type="protein sequence ID" value="KAK9693834.1"/>
    <property type="molecule type" value="Genomic_DNA"/>
</dbReference>
<dbReference type="AlphaFoldDB" id="A0AAW1IUU4"/>
<dbReference type="GO" id="GO:0000712">
    <property type="term" value="P:resolution of meiotic recombination intermediates"/>
    <property type="evidence" value="ECO:0007669"/>
    <property type="project" value="TreeGrafter"/>
</dbReference>
<evidence type="ECO:0000256" key="3">
    <source>
        <dbReference type="ARBA" id="ARBA00022763"/>
    </source>
</evidence>